<organism evidence="6">
    <name type="scientific">Pseudomonas sp. WC2401</name>
    <dbReference type="NCBI Taxonomy" id="3234143"/>
    <lineage>
        <taxon>Bacteria</taxon>
        <taxon>Pseudomonadati</taxon>
        <taxon>Pseudomonadota</taxon>
        <taxon>Gammaproteobacteria</taxon>
        <taxon>Pseudomonadales</taxon>
        <taxon>Pseudomonadaceae</taxon>
        <taxon>Pseudomonas</taxon>
    </lineage>
</organism>
<dbReference type="InterPro" id="IPR010998">
    <property type="entry name" value="Integrase_recombinase_N"/>
</dbReference>
<dbReference type="GO" id="GO:0006310">
    <property type="term" value="P:DNA recombination"/>
    <property type="evidence" value="ECO:0007669"/>
    <property type="project" value="UniProtKB-KW"/>
</dbReference>
<dbReference type="InterPro" id="IPR025166">
    <property type="entry name" value="Integrase_DNA_bind_dom"/>
</dbReference>
<reference evidence="6" key="1">
    <citation type="submission" date="2024-07" db="EMBL/GenBank/DDBJ databases">
        <authorList>
            <person name="Biller S.J."/>
        </authorList>
    </citation>
    <scope>NUCLEOTIDE SEQUENCE</scope>
    <source>
        <strain evidence="6">WC2401</strain>
    </source>
</reference>
<dbReference type="Gene3D" id="1.10.150.130">
    <property type="match status" value="1"/>
</dbReference>
<protein>
    <submittedName>
        <fullName evidence="6">Tyrosine-type recombinase/integrase</fullName>
    </submittedName>
</protein>
<keyword evidence="3" id="KW-0238">DNA-binding</keyword>
<evidence type="ECO:0000256" key="4">
    <source>
        <dbReference type="ARBA" id="ARBA00023172"/>
    </source>
</evidence>
<dbReference type="PANTHER" id="PTHR30629">
    <property type="entry name" value="PROPHAGE INTEGRASE"/>
    <property type="match status" value="1"/>
</dbReference>
<dbReference type="RefSeq" id="WP_369782103.1">
    <property type="nucleotide sequence ID" value="NZ_CP165623.1"/>
</dbReference>
<sequence length="408" mass="46049">MLTEKQIKAMKPEEKEYTVSDGRSARGEGVLMLRVRPNGTKEFYFQRRLNGKKIKSKLGVYPTLGLSAARDLCRAEKEIQISAGTFKNLLDAYITKLEGEGAASAGDVKWSFKHYVIEPFPDLVNRPVSLIGPAEIRDIISKMIAAGITTYCNRVRSQLHAAFQVGLEQEFNPRSYQKANLKFGITSNPVASVPVQADWEKPGNRALSKEELATLWQLLPEHLSQVTSELIKFLIASGGQRPEQLLATERSNYFSDHLIIRSNKGVEGERTLHTVPYNDLMRGCLHVMDEVSENSAYPFEGKAKDTSLHANSLSRAVTKLYGRHKSKFNGGPFTLRDLRRTCKTLMGVAGLEKELRDRIQGHAFNDVSSKHYDRYDYYKEKAAGLEVWNEWLESNCVLKGEAYVLREL</sequence>
<accession>A0AB39WX17</accession>
<dbReference type="Gene3D" id="1.10.443.10">
    <property type="entry name" value="Intergrase catalytic core"/>
    <property type="match status" value="1"/>
</dbReference>
<dbReference type="EMBL" id="CP165623">
    <property type="protein sequence ID" value="XDV05575.1"/>
    <property type="molecule type" value="Genomic_DNA"/>
</dbReference>
<dbReference type="AlphaFoldDB" id="A0AB39WX17"/>
<evidence type="ECO:0000313" key="6">
    <source>
        <dbReference type="EMBL" id="XDV05575.1"/>
    </source>
</evidence>
<feature type="domain" description="Integrase DNA-binding" evidence="5">
    <location>
        <begin position="2"/>
        <end position="75"/>
    </location>
</feature>
<evidence type="ECO:0000256" key="1">
    <source>
        <dbReference type="ARBA" id="ARBA00008857"/>
    </source>
</evidence>
<dbReference type="InterPro" id="IPR011010">
    <property type="entry name" value="DNA_brk_join_enz"/>
</dbReference>
<dbReference type="GO" id="GO:0003677">
    <property type="term" value="F:DNA binding"/>
    <property type="evidence" value="ECO:0007669"/>
    <property type="project" value="UniProtKB-KW"/>
</dbReference>
<dbReference type="Gene3D" id="3.30.160.390">
    <property type="entry name" value="Integrase, DNA-binding domain"/>
    <property type="match status" value="1"/>
</dbReference>
<dbReference type="PANTHER" id="PTHR30629:SF2">
    <property type="entry name" value="PROPHAGE INTEGRASE INTS-RELATED"/>
    <property type="match status" value="1"/>
</dbReference>
<evidence type="ECO:0000256" key="3">
    <source>
        <dbReference type="ARBA" id="ARBA00023125"/>
    </source>
</evidence>
<name>A0AB39WX17_9PSED</name>
<keyword evidence="4" id="KW-0233">DNA recombination</keyword>
<gene>
    <name evidence="6" type="ORF">AB3G35_21345</name>
</gene>
<keyword evidence="2" id="KW-0229">DNA integration</keyword>
<dbReference type="InterPro" id="IPR038488">
    <property type="entry name" value="Integrase_DNA-bd_sf"/>
</dbReference>
<proteinExistence type="inferred from homology"/>
<evidence type="ECO:0000256" key="2">
    <source>
        <dbReference type="ARBA" id="ARBA00022908"/>
    </source>
</evidence>
<comment type="similarity">
    <text evidence="1">Belongs to the 'phage' integrase family.</text>
</comment>
<dbReference type="GO" id="GO:0015074">
    <property type="term" value="P:DNA integration"/>
    <property type="evidence" value="ECO:0007669"/>
    <property type="project" value="UniProtKB-KW"/>
</dbReference>
<dbReference type="InterPro" id="IPR013762">
    <property type="entry name" value="Integrase-like_cat_sf"/>
</dbReference>
<dbReference type="InterPro" id="IPR050808">
    <property type="entry name" value="Phage_Integrase"/>
</dbReference>
<dbReference type="SUPFAM" id="SSF56349">
    <property type="entry name" value="DNA breaking-rejoining enzymes"/>
    <property type="match status" value="1"/>
</dbReference>
<dbReference type="Pfam" id="PF13356">
    <property type="entry name" value="Arm-DNA-bind_3"/>
    <property type="match status" value="1"/>
</dbReference>
<evidence type="ECO:0000259" key="5">
    <source>
        <dbReference type="Pfam" id="PF13356"/>
    </source>
</evidence>